<feature type="signal peptide" evidence="1">
    <location>
        <begin position="1"/>
        <end position="21"/>
    </location>
</feature>
<keyword evidence="3" id="KW-1185">Reference proteome</keyword>
<comment type="caution">
    <text evidence="2">The sequence shown here is derived from an EMBL/GenBank/DDBJ whole genome shotgun (WGS) entry which is preliminary data.</text>
</comment>
<sequence length="398" mass="42907">MKNLSMLLVTAVALVSLSSCEKDSEPANPNKVNYALSTTGGTGSNQTTYLFGTNEFPTGTLGTSMAAELASSGMMYKYGSDVYISTFGAPATLRKFVFDESGKPKEIANFSVPGLKTFGAVEFVSATEAYATPVGVAGVPKLIKFNPTNMQIITTIDLTGLQKTDATDVFYQGMVIRDNFIYIGINYQGAGFINLEDKVFVGIINRTTNKVEKLIEDDRSSEMWVGGTTSSFIANSLIKDANNDIYVAGFANNGKPSGVVRIKSGTTEFDPTYFFNLDTATGKPCAGLFHFDNGMTFTVRYSDEAAYPFDFSNDKPAATAEIYKIDLATKTTSGNISSTLPKIFGSPAFMTKWDNDKIYFNVPAANNNSVYSYKINGGAVAKEFDLSSGVCNGFTKIN</sequence>
<protein>
    <submittedName>
        <fullName evidence="2">DUF4374 domain-containing protein</fullName>
    </submittedName>
</protein>
<evidence type="ECO:0000313" key="2">
    <source>
        <dbReference type="EMBL" id="MBS7232423.1"/>
    </source>
</evidence>
<evidence type="ECO:0000256" key="1">
    <source>
        <dbReference type="SAM" id="SignalP"/>
    </source>
</evidence>
<dbReference type="EMBL" id="JAGYVZ010000014">
    <property type="protein sequence ID" value="MBS7232423.1"/>
    <property type="molecule type" value="Genomic_DNA"/>
</dbReference>
<dbReference type="RefSeq" id="WP_213302266.1">
    <property type="nucleotide sequence ID" value="NZ_JAGYVZ010000014.1"/>
</dbReference>
<dbReference type="Proteomes" id="UP000722625">
    <property type="component" value="Unassembled WGS sequence"/>
</dbReference>
<name>A0ABS5PDQ2_9FLAO</name>
<organism evidence="2 3">
    <name type="scientific">Flavobacterium psychroterrae</name>
    <dbReference type="NCBI Taxonomy" id="2133767"/>
    <lineage>
        <taxon>Bacteria</taxon>
        <taxon>Pseudomonadati</taxon>
        <taxon>Bacteroidota</taxon>
        <taxon>Flavobacteriia</taxon>
        <taxon>Flavobacteriales</taxon>
        <taxon>Flavobacteriaceae</taxon>
        <taxon>Flavobacterium</taxon>
    </lineage>
</organism>
<reference evidence="2 3" key="1">
    <citation type="journal article" date="2018" name="Int. J. Syst. Evol. Microbiol.">
        <title>Flavobacterium chryseum sp. nov. and Flavobacterium psychroterrae sp. nov., novel environmental bacteria isolated from Antarctica.</title>
        <authorList>
            <person name="Kralova S."/>
            <person name="Svec P."/>
            <person name="Busse H.J."/>
            <person name="Stankova E."/>
            <person name="Vaczi P."/>
            <person name="Sedlacek I."/>
        </authorList>
    </citation>
    <scope>NUCLEOTIDE SEQUENCE [LARGE SCALE GENOMIC DNA]</scope>
    <source>
        <strain evidence="2 3">CCM 8827</strain>
    </source>
</reference>
<proteinExistence type="predicted"/>
<dbReference type="PROSITE" id="PS51257">
    <property type="entry name" value="PROKAR_LIPOPROTEIN"/>
    <property type="match status" value="1"/>
</dbReference>
<feature type="chain" id="PRO_5046582939" evidence="1">
    <location>
        <begin position="22"/>
        <end position="398"/>
    </location>
</feature>
<accession>A0ABS5PDQ2</accession>
<gene>
    <name evidence="2" type="ORF">KHA90_15495</name>
</gene>
<keyword evidence="1" id="KW-0732">Signal</keyword>
<evidence type="ECO:0000313" key="3">
    <source>
        <dbReference type="Proteomes" id="UP000722625"/>
    </source>
</evidence>
<dbReference type="SUPFAM" id="SSF101898">
    <property type="entry name" value="NHL repeat"/>
    <property type="match status" value="1"/>
</dbReference>